<organism evidence="2 3">
    <name type="scientific">Dibothriocephalus latus</name>
    <name type="common">Fish tapeworm</name>
    <name type="synonym">Diphyllobothrium latum</name>
    <dbReference type="NCBI Taxonomy" id="60516"/>
    <lineage>
        <taxon>Eukaryota</taxon>
        <taxon>Metazoa</taxon>
        <taxon>Spiralia</taxon>
        <taxon>Lophotrochozoa</taxon>
        <taxon>Platyhelminthes</taxon>
        <taxon>Cestoda</taxon>
        <taxon>Eucestoda</taxon>
        <taxon>Diphyllobothriidea</taxon>
        <taxon>Diphyllobothriidae</taxon>
        <taxon>Dibothriocephalus</taxon>
    </lineage>
</organism>
<sequence>MTLLSLQLIAADGRASKTSGGDVTRESNDSVPTKNSDLASEGEAANASENKRPNMTNLDGAAEDRQAPAEPSSQEIASTTTAETPQSSPQEAVLAQFKRFDHFNLPDIGLVNSPKLLEKLLKRQLENALEVEHQRHLMCPESQIQTDFIIF</sequence>
<evidence type="ECO:0000313" key="2">
    <source>
        <dbReference type="EMBL" id="VDN40978.1"/>
    </source>
</evidence>
<feature type="compositionally biased region" description="Polar residues" evidence="1">
    <location>
        <begin position="71"/>
        <end position="90"/>
    </location>
</feature>
<reference evidence="2 3" key="1">
    <citation type="submission" date="2018-11" db="EMBL/GenBank/DDBJ databases">
        <authorList>
            <consortium name="Pathogen Informatics"/>
        </authorList>
    </citation>
    <scope>NUCLEOTIDE SEQUENCE [LARGE SCALE GENOMIC DNA]</scope>
</reference>
<protein>
    <submittedName>
        <fullName evidence="2">Uncharacterized protein</fullName>
    </submittedName>
</protein>
<accession>A0A3P7NXM9</accession>
<feature type="compositionally biased region" description="Polar residues" evidence="1">
    <location>
        <begin position="29"/>
        <end position="38"/>
    </location>
</feature>
<dbReference type="AlphaFoldDB" id="A0A3P7NXM9"/>
<feature type="region of interest" description="Disordered" evidence="1">
    <location>
        <begin position="1"/>
        <end position="90"/>
    </location>
</feature>
<keyword evidence="3" id="KW-1185">Reference proteome</keyword>
<evidence type="ECO:0000313" key="3">
    <source>
        <dbReference type="Proteomes" id="UP000281553"/>
    </source>
</evidence>
<evidence type="ECO:0000256" key="1">
    <source>
        <dbReference type="SAM" id="MobiDB-lite"/>
    </source>
</evidence>
<proteinExistence type="predicted"/>
<dbReference type="EMBL" id="UYRU01100049">
    <property type="protein sequence ID" value="VDN40978.1"/>
    <property type="molecule type" value="Genomic_DNA"/>
</dbReference>
<feature type="compositionally biased region" description="Low complexity" evidence="1">
    <location>
        <begin position="39"/>
        <end position="48"/>
    </location>
</feature>
<gene>
    <name evidence="2" type="ORF">DILT_LOCUS18401</name>
</gene>
<dbReference type="OrthoDB" id="10465820at2759"/>
<name>A0A3P7NXM9_DIBLA</name>
<dbReference type="Proteomes" id="UP000281553">
    <property type="component" value="Unassembled WGS sequence"/>
</dbReference>